<dbReference type="Gene3D" id="3.50.50.60">
    <property type="entry name" value="FAD/NAD(P)-binding domain"/>
    <property type="match status" value="1"/>
</dbReference>
<feature type="domain" description="FAD dependent oxidoreductase" evidence="2">
    <location>
        <begin position="11"/>
        <end position="368"/>
    </location>
</feature>
<dbReference type="InterPro" id="IPR036188">
    <property type="entry name" value="FAD/NAD-bd_sf"/>
</dbReference>
<dbReference type="SUPFAM" id="SSF54373">
    <property type="entry name" value="FAD-linked reductases, C-terminal domain"/>
    <property type="match status" value="1"/>
</dbReference>
<evidence type="ECO:0000256" key="1">
    <source>
        <dbReference type="ARBA" id="ARBA00023002"/>
    </source>
</evidence>
<evidence type="ECO:0000313" key="3">
    <source>
        <dbReference type="EMBL" id="SMP77689.1"/>
    </source>
</evidence>
<protein>
    <submittedName>
        <fullName evidence="3">Glycine oxidase</fullName>
    </submittedName>
</protein>
<sequence length="392" mass="42741">MMSTEKQSLKITVVGGGVIGLSVAWELSKRGCSVQLLERQTASSANLPDQRCTSWTAGGILPPANFERATDPMERFRGYSHSQWPAWAAELERASGISTGLVRCGGYYLAETAGEAAAMIGMVDYWDEMGIECENISLARLCDQQPQLKAWSASSTWGATHPDSAAWWVPDEWQVRPPRLLHALHSGCQKNGVEFRYGEDVDEQRLHSIQGESDATVLCGGVRTGLIADSLSLGKSLVPIRGQMLLYRCDEFDNPIVINVGNRYLIARGDGMVLVGSCEEEVGMDQTTTDTAIESLRDFAVGVCPLLGDAPEVTRWAGLRPMTFDGFPIIGPVPSSSPLCDHERLFVASGHYRSGIHFAPATAIAIADKIQGRDGFMDMHPFSVGHQQEHSR</sequence>
<organism evidence="3 4">
    <name type="scientific">Neorhodopirellula lusitana</name>
    <dbReference type="NCBI Taxonomy" id="445327"/>
    <lineage>
        <taxon>Bacteria</taxon>
        <taxon>Pseudomonadati</taxon>
        <taxon>Planctomycetota</taxon>
        <taxon>Planctomycetia</taxon>
        <taxon>Pirellulales</taxon>
        <taxon>Pirellulaceae</taxon>
        <taxon>Neorhodopirellula</taxon>
    </lineage>
</organism>
<dbReference type="PANTHER" id="PTHR13847:SF289">
    <property type="entry name" value="GLYCINE OXIDASE"/>
    <property type="match status" value="1"/>
</dbReference>
<keyword evidence="4" id="KW-1185">Reference proteome</keyword>
<evidence type="ECO:0000313" key="4">
    <source>
        <dbReference type="Proteomes" id="UP001158067"/>
    </source>
</evidence>
<accession>A0ABY1QQB5</accession>
<gene>
    <name evidence="3" type="ORF">SAMN06265222_12377</name>
</gene>
<proteinExistence type="predicted"/>
<name>A0ABY1QQB5_9BACT</name>
<dbReference type="EMBL" id="FXUG01000023">
    <property type="protein sequence ID" value="SMP77689.1"/>
    <property type="molecule type" value="Genomic_DNA"/>
</dbReference>
<evidence type="ECO:0000259" key="2">
    <source>
        <dbReference type="Pfam" id="PF01266"/>
    </source>
</evidence>
<dbReference type="Proteomes" id="UP001158067">
    <property type="component" value="Unassembled WGS sequence"/>
</dbReference>
<dbReference type="InterPro" id="IPR006076">
    <property type="entry name" value="FAD-dep_OxRdtase"/>
</dbReference>
<dbReference type="Gene3D" id="3.30.9.10">
    <property type="entry name" value="D-Amino Acid Oxidase, subunit A, domain 2"/>
    <property type="match status" value="1"/>
</dbReference>
<dbReference type="Pfam" id="PF01266">
    <property type="entry name" value="DAO"/>
    <property type="match status" value="1"/>
</dbReference>
<comment type="caution">
    <text evidence="3">The sequence shown here is derived from an EMBL/GenBank/DDBJ whole genome shotgun (WGS) entry which is preliminary data.</text>
</comment>
<dbReference type="PANTHER" id="PTHR13847">
    <property type="entry name" value="SARCOSINE DEHYDROGENASE-RELATED"/>
    <property type="match status" value="1"/>
</dbReference>
<keyword evidence="1" id="KW-0560">Oxidoreductase</keyword>
<dbReference type="SUPFAM" id="SSF51971">
    <property type="entry name" value="Nucleotide-binding domain"/>
    <property type="match status" value="1"/>
</dbReference>
<reference evidence="3 4" key="1">
    <citation type="submission" date="2017-05" db="EMBL/GenBank/DDBJ databases">
        <authorList>
            <person name="Varghese N."/>
            <person name="Submissions S."/>
        </authorList>
    </citation>
    <scope>NUCLEOTIDE SEQUENCE [LARGE SCALE GENOMIC DNA]</scope>
    <source>
        <strain evidence="3 4">DSM 25457</strain>
    </source>
</reference>